<gene>
    <name evidence="1" type="ORF">IMW75_22230</name>
</gene>
<keyword evidence="2" id="KW-1185">Reference proteome</keyword>
<comment type="caution">
    <text evidence="1">The sequence shown here is derived from an EMBL/GenBank/DDBJ whole genome shotgun (WGS) entry which is preliminary data.</text>
</comment>
<sequence>MNKHKMLGLLLDVLDELRLIKGGRGENPLYSVISSYEEAVRNLEKDEFTENPIKNSPRVYLEIYSDYDHPLLQKMDYAQRQLNFFIVAGTRK</sequence>
<name>A0ABS3ALE7_9PSED</name>
<evidence type="ECO:0000313" key="1">
    <source>
        <dbReference type="EMBL" id="MBN3967984.1"/>
    </source>
</evidence>
<accession>A0ABS3ALE7</accession>
<dbReference type="Proteomes" id="UP000772591">
    <property type="component" value="Unassembled WGS sequence"/>
</dbReference>
<dbReference type="RefSeq" id="WP_205893784.1">
    <property type="nucleotide sequence ID" value="NZ_JADEVO010000039.1"/>
</dbReference>
<proteinExistence type="predicted"/>
<protein>
    <submittedName>
        <fullName evidence="1">Uncharacterized protein</fullName>
    </submittedName>
</protein>
<dbReference type="EMBL" id="JADEVO010000039">
    <property type="protein sequence ID" value="MBN3967984.1"/>
    <property type="molecule type" value="Genomic_DNA"/>
</dbReference>
<reference evidence="1 2" key="1">
    <citation type="journal article" date="2021" name="Int. J. Syst. Evol. Microbiol.">
        <title>Pseudomonas piscium sp. nov., Pseudomonas pisciculturae sp. nov., Pseudomonas mucoides sp. nov. and Pseudomonas neuropathica sp. nov. isolated from rainbow trout.</title>
        <authorList>
            <person name="Duman M."/>
            <person name="Mulet M."/>
            <person name="Altun S."/>
            <person name="Saticioglu I.B."/>
            <person name="Gomila M."/>
            <person name="Lalucat J."/>
            <person name="Garcia-Valdes E."/>
        </authorList>
    </citation>
    <scope>NUCLEOTIDE SEQUENCE [LARGE SCALE GENOMIC DNA]</scope>
    <source>
        <strain evidence="1 2">LMG 28632</strain>
    </source>
</reference>
<organism evidence="1 2">
    <name type="scientific">Pseudomonas gregormendelii</name>
    <dbReference type="NCBI Taxonomy" id="1628277"/>
    <lineage>
        <taxon>Bacteria</taxon>
        <taxon>Pseudomonadati</taxon>
        <taxon>Pseudomonadota</taxon>
        <taxon>Gammaproteobacteria</taxon>
        <taxon>Pseudomonadales</taxon>
        <taxon>Pseudomonadaceae</taxon>
        <taxon>Pseudomonas</taxon>
    </lineage>
</organism>
<evidence type="ECO:0000313" key="2">
    <source>
        <dbReference type="Proteomes" id="UP000772591"/>
    </source>
</evidence>